<dbReference type="GO" id="GO:0003677">
    <property type="term" value="F:DNA binding"/>
    <property type="evidence" value="ECO:0007669"/>
    <property type="project" value="InterPro"/>
</dbReference>
<evidence type="ECO:0000313" key="2">
    <source>
        <dbReference type="EMBL" id="KAK6938894.1"/>
    </source>
</evidence>
<dbReference type="GO" id="GO:0046983">
    <property type="term" value="F:protein dimerization activity"/>
    <property type="evidence" value="ECO:0007669"/>
    <property type="project" value="InterPro"/>
</dbReference>
<dbReference type="Proteomes" id="UP001370490">
    <property type="component" value="Unassembled WGS sequence"/>
</dbReference>
<evidence type="ECO:0000313" key="3">
    <source>
        <dbReference type="Proteomes" id="UP001370490"/>
    </source>
</evidence>
<comment type="caution">
    <text evidence="2">The sequence shown here is derived from an EMBL/GenBank/DDBJ whole genome shotgun (WGS) entry which is preliminary data.</text>
</comment>
<gene>
    <name evidence="2" type="ORF">RJ641_032402</name>
</gene>
<sequence length="82" mass="9598">MLSGTGKMREVISPSLTTKQVYDDYQKAMEMDLWNTHYEVLSLSLSLRQRMGEQLNDLGFDELRELEENMENAVTVIRDRKV</sequence>
<feature type="domain" description="K-box" evidence="1">
    <location>
        <begin position="26"/>
        <end position="82"/>
    </location>
</feature>
<name>A0AAN8ZFE7_9MAGN</name>
<dbReference type="AlphaFoldDB" id="A0AAN8ZFE7"/>
<dbReference type="GO" id="GO:0005634">
    <property type="term" value="C:nucleus"/>
    <property type="evidence" value="ECO:0007669"/>
    <property type="project" value="InterPro"/>
</dbReference>
<dbReference type="GO" id="GO:0003700">
    <property type="term" value="F:DNA-binding transcription factor activity"/>
    <property type="evidence" value="ECO:0007669"/>
    <property type="project" value="InterPro"/>
</dbReference>
<dbReference type="EMBL" id="JBAMMX010000006">
    <property type="protein sequence ID" value="KAK6938894.1"/>
    <property type="molecule type" value="Genomic_DNA"/>
</dbReference>
<dbReference type="InterPro" id="IPR002487">
    <property type="entry name" value="TF_Kbox"/>
</dbReference>
<evidence type="ECO:0000259" key="1">
    <source>
        <dbReference type="PROSITE" id="PS51297"/>
    </source>
</evidence>
<dbReference type="SUPFAM" id="SSF55455">
    <property type="entry name" value="SRF-like"/>
    <property type="match status" value="1"/>
</dbReference>
<dbReference type="Pfam" id="PF01486">
    <property type="entry name" value="K-box"/>
    <property type="match status" value="1"/>
</dbReference>
<proteinExistence type="predicted"/>
<reference evidence="2 3" key="1">
    <citation type="submission" date="2023-12" db="EMBL/GenBank/DDBJ databases">
        <title>A high-quality genome assembly for Dillenia turbinata (Dilleniales).</title>
        <authorList>
            <person name="Chanderbali A."/>
        </authorList>
    </citation>
    <scope>NUCLEOTIDE SEQUENCE [LARGE SCALE GENOMIC DNA]</scope>
    <source>
        <strain evidence="2">LSX21</strain>
        <tissue evidence="2">Leaf</tissue>
    </source>
</reference>
<dbReference type="PROSITE" id="PS51297">
    <property type="entry name" value="K_BOX"/>
    <property type="match status" value="1"/>
</dbReference>
<organism evidence="2 3">
    <name type="scientific">Dillenia turbinata</name>
    <dbReference type="NCBI Taxonomy" id="194707"/>
    <lineage>
        <taxon>Eukaryota</taxon>
        <taxon>Viridiplantae</taxon>
        <taxon>Streptophyta</taxon>
        <taxon>Embryophyta</taxon>
        <taxon>Tracheophyta</taxon>
        <taxon>Spermatophyta</taxon>
        <taxon>Magnoliopsida</taxon>
        <taxon>eudicotyledons</taxon>
        <taxon>Gunneridae</taxon>
        <taxon>Pentapetalae</taxon>
        <taxon>Dilleniales</taxon>
        <taxon>Dilleniaceae</taxon>
        <taxon>Dillenia</taxon>
    </lineage>
</organism>
<protein>
    <submittedName>
        <fullName evidence="2">Transcription factor, K-box</fullName>
    </submittedName>
</protein>
<accession>A0AAN8ZFE7</accession>
<dbReference type="InterPro" id="IPR036879">
    <property type="entry name" value="TF_MADSbox_sf"/>
</dbReference>
<keyword evidence="3" id="KW-1185">Reference proteome</keyword>